<sequence length="124" mass="13320">MFDVITVLSTGILPISSVDHVLTGGLTSVILRHSAVLLESFLSALAVLLPWSRFVCRAILCMAIRIGISICVSGATSLLGGGFGGRVRTVSVCLYFVSALFYKLRSSITTWMPGARIEEVELRS</sequence>
<feature type="transmembrane region" description="Helical" evidence="1">
    <location>
        <begin position="58"/>
        <end position="79"/>
    </location>
</feature>
<keyword evidence="1" id="KW-0812">Transmembrane</keyword>
<keyword evidence="1" id="KW-1133">Transmembrane helix</keyword>
<keyword evidence="3" id="KW-1185">Reference proteome</keyword>
<evidence type="ECO:0000313" key="3">
    <source>
        <dbReference type="Proteomes" id="UP000774617"/>
    </source>
</evidence>
<comment type="caution">
    <text evidence="2">The sequence shown here is derived from an EMBL/GenBank/DDBJ whole genome shotgun (WGS) entry which is preliminary data.</text>
</comment>
<organism evidence="2 3">
    <name type="scientific">Macrophomina phaseolina</name>
    <dbReference type="NCBI Taxonomy" id="35725"/>
    <lineage>
        <taxon>Eukaryota</taxon>
        <taxon>Fungi</taxon>
        <taxon>Dikarya</taxon>
        <taxon>Ascomycota</taxon>
        <taxon>Pezizomycotina</taxon>
        <taxon>Dothideomycetes</taxon>
        <taxon>Dothideomycetes incertae sedis</taxon>
        <taxon>Botryosphaeriales</taxon>
        <taxon>Botryosphaeriaceae</taxon>
        <taxon>Macrophomina</taxon>
    </lineage>
</organism>
<accession>A0ABQ8GL96</accession>
<feature type="transmembrane region" description="Helical" evidence="1">
    <location>
        <begin position="30"/>
        <end position="51"/>
    </location>
</feature>
<protein>
    <submittedName>
        <fullName evidence="2">Uncharacterized protein</fullName>
    </submittedName>
</protein>
<keyword evidence="1" id="KW-0472">Membrane</keyword>
<proteinExistence type="predicted"/>
<feature type="transmembrane region" description="Helical" evidence="1">
    <location>
        <begin position="85"/>
        <end position="102"/>
    </location>
</feature>
<dbReference type="EMBL" id="JAGTJR010000006">
    <property type="protein sequence ID" value="KAH7058920.1"/>
    <property type="molecule type" value="Genomic_DNA"/>
</dbReference>
<gene>
    <name evidence="2" type="ORF">B0J12DRAFT_651944</name>
</gene>
<dbReference type="Proteomes" id="UP000774617">
    <property type="component" value="Unassembled WGS sequence"/>
</dbReference>
<evidence type="ECO:0000256" key="1">
    <source>
        <dbReference type="SAM" id="Phobius"/>
    </source>
</evidence>
<name>A0ABQ8GL96_9PEZI</name>
<reference evidence="2 3" key="1">
    <citation type="journal article" date="2021" name="Nat. Commun.">
        <title>Genetic determinants of endophytism in the Arabidopsis root mycobiome.</title>
        <authorList>
            <person name="Mesny F."/>
            <person name="Miyauchi S."/>
            <person name="Thiergart T."/>
            <person name="Pickel B."/>
            <person name="Atanasova L."/>
            <person name="Karlsson M."/>
            <person name="Huettel B."/>
            <person name="Barry K.W."/>
            <person name="Haridas S."/>
            <person name="Chen C."/>
            <person name="Bauer D."/>
            <person name="Andreopoulos W."/>
            <person name="Pangilinan J."/>
            <person name="LaButti K."/>
            <person name="Riley R."/>
            <person name="Lipzen A."/>
            <person name="Clum A."/>
            <person name="Drula E."/>
            <person name="Henrissat B."/>
            <person name="Kohler A."/>
            <person name="Grigoriev I.V."/>
            <person name="Martin F.M."/>
            <person name="Hacquard S."/>
        </authorList>
    </citation>
    <scope>NUCLEOTIDE SEQUENCE [LARGE SCALE GENOMIC DNA]</scope>
    <source>
        <strain evidence="2 3">MPI-SDFR-AT-0080</strain>
    </source>
</reference>
<evidence type="ECO:0000313" key="2">
    <source>
        <dbReference type="EMBL" id="KAH7058920.1"/>
    </source>
</evidence>